<evidence type="ECO:0000256" key="2">
    <source>
        <dbReference type="ARBA" id="ARBA00022771"/>
    </source>
</evidence>
<dbReference type="PhylomeDB" id="B4IX87"/>
<dbReference type="InterPro" id="IPR049401">
    <property type="entry name" value="DZF_dom_N"/>
</dbReference>
<keyword evidence="7" id="KW-1185">Reference proteome</keyword>
<dbReference type="InterPro" id="IPR003604">
    <property type="entry name" value="Matrin/U1-like-C_Znf_C2H2"/>
</dbReference>
<feature type="compositionally biased region" description="Polar residues" evidence="4">
    <location>
        <begin position="315"/>
        <end position="328"/>
    </location>
</feature>
<feature type="compositionally biased region" description="Basic residues" evidence="4">
    <location>
        <begin position="876"/>
        <end position="885"/>
    </location>
</feature>
<feature type="compositionally biased region" description="Low complexity" evidence="4">
    <location>
        <begin position="568"/>
        <end position="580"/>
    </location>
</feature>
<feature type="region of interest" description="Disordered" evidence="4">
    <location>
        <begin position="291"/>
        <end position="368"/>
    </location>
</feature>
<organism evidence="7">
    <name type="scientific">Drosophila grimshawi</name>
    <name type="common">Hawaiian fruit fly</name>
    <name type="synonym">Idiomyia grimshawi</name>
    <dbReference type="NCBI Taxonomy" id="7222"/>
    <lineage>
        <taxon>Eukaryota</taxon>
        <taxon>Metazoa</taxon>
        <taxon>Ecdysozoa</taxon>
        <taxon>Arthropoda</taxon>
        <taxon>Hexapoda</taxon>
        <taxon>Insecta</taxon>
        <taxon>Pterygota</taxon>
        <taxon>Neoptera</taxon>
        <taxon>Endopterygota</taxon>
        <taxon>Diptera</taxon>
        <taxon>Brachycera</taxon>
        <taxon>Muscomorpha</taxon>
        <taxon>Ephydroidea</taxon>
        <taxon>Drosophilidae</taxon>
        <taxon>Drosophila</taxon>
        <taxon>Hawaiian Drosophila</taxon>
    </lineage>
</organism>
<dbReference type="SMART" id="SM00355">
    <property type="entry name" value="ZnF_C2H2"/>
    <property type="match status" value="3"/>
</dbReference>
<dbReference type="Pfam" id="PF20965">
    <property type="entry name" value="DZF_C"/>
    <property type="match status" value="1"/>
</dbReference>
<reference evidence="6 7" key="1">
    <citation type="journal article" date="2007" name="Nature">
        <title>Evolution of genes and genomes on the Drosophila phylogeny.</title>
        <authorList>
            <consortium name="Drosophila 12 Genomes Consortium"/>
            <person name="Clark A.G."/>
            <person name="Eisen M.B."/>
            <person name="Smith D.R."/>
            <person name="Bergman C.M."/>
            <person name="Oliver B."/>
            <person name="Markow T.A."/>
            <person name="Kaufman T.C."/>
            <person name="Kellis M."/>
            <person name="Gelbart W."/>
            <person name="Iyer V.N."/>
            <person name="Pollard D.A."/>
            <person name="Sackton T.B."/>
            <person name="Larracuente A.M."/>
            <person name="Singh N.D."/>
            <person name="Abad J.P."/>
            <person name="Abt D.N."/>
            <person name="Adryan B."/>
            <person name="Aguade M."/>
            <person name="Akashi H."/>
            <person name="Anderson W.W."/>
            <person name="Aquadro C.F."/>
            <person name="Ardell D.H."/>
            <person name="Arguello R."/>
            <person name="Artieri C.G."/>
            <person name="Barbash D.A."/>
            <person name="Barker D."/>
            <person name="Barsanti P."/>
            <person name="Batterham P."/>
            <person name="Batzoglou S."/>
            <person name="Begun D."/>
            <person name="Bhutkar A."/>
            <person name="Blanco E."/>
            <person name="Bosak S.A."/>
            <person name="Bradley R.K."/>
            <person name="Brand A.D."/>
            <person name="Brent M.R."/>
            <person name="Brooks A.N."/>
            <person name="Brown R.H."/>
            <person name="Butlin R.K."/>
            <person name="Caggese C."/>
            <person name="Calvi B.R."/>
            <person name="Bernardo de Carvalho A."/>
            <person name="Caspi A."/>
            <person name="Castrezana S."/>
            <person name="Celniker S.E."/>
            <person name="Chang J.L."/>
            <person name="Chapple C."/>
            <person name="Chatterji S."/>
            <person name="Chinwalla A."/>
            <person name="Civetta A."/>
            <person name="Clifton S.W."/>
            <person name="Comeron J.M."/>
            <person name="Costello J.C."/>
            <person name="Coyne J.A."/>
            <person name="Daub J."/>
            <person name="David R.G."/>
            <person name="Delcher A.L."/>
            <person name="Delehaunty K."/>
            <person name="Do C.B."/>
            <person name="Ebling H."/>
            <person name="Edwards K."/>
            <person name="Eickbush T."/>
            <person name="Evans J.D."/>
            <person name="Filipski A."/>
            <person name="Findeiss S."/>
            <person name="Freyhult E."/>
            <person name="Fulton L."/>
            <person name="Fulton R."/>
            <person name="Garcia A.C."/>
            <person name="Gardiner A."/>
            <person name="Garfield D.A."/>
            <person name="Garvin B.E."/>
            <person name="Gibson G."/>
            <person name="Gilbert D."/>
            <person name="Gnerre S."/>
            <person name="Godfrey J."/>
            <person name="Good R."/>
            <person name="Gotea V."/>
            <person name="Gravely B."/>
            <person name="Greenberg A.J."/>
            <person name="Griffiths-Jones S."/>
            <person name="Gross S."/>
            <person name="Guigo R."/>
            <person name="Gustafson E.A."/>
            <person name="Haerty W."/>
            <person name="Hahn M.W."/>
            <person name="Halligan D.L."/>
            <person name="Halpern A.L."/>
            <person name="Halter G.M."/>
            <person name="Han M.V."/>
            <person name="Heger A."/>
            <person name="Hillier L."/>
            <person name="Hinrichs A.S."/>
            <person name="Holmes I."/>
            <person name="Hoskins R.A."/>
            <person name="Hubisz M.J."/>
            <person name="Hultmark D."/>
            <person name="Huntley M.A."/>
            <person name="Jaffe D.B."/>
            <person name="Jagadeeshan S."/>
            <person name="Jeck W.R."/>
            <person name="Johnson J."/>
            <person name="Jones C.D."/>
            <person name="Jordan W.C."/>
            <person name="Karpen G.H."/>
            <person name="Kataoka E."/>
            <person name="Keightley P.D."/>
            <person name="Kheradpour P."/>
            <person name="Kirkness E.F."/>
            <person name="Koerich L.B."/>
            <person name="Kristiansen K."/>
            <person name="Kudrna D."/>
            <person name="Kulathinal R.J."/>
            <person name="Kumar S."/>
            <person name="Kwok R."/>
            <person name="Lander E."/>
            <person name="Langley C.H."/>
            <person name="Lapoint R."/>
            <person name="Lazzaro B.P."/>
            <person name="Lee S.J."/>
            <person name="Levesque L."/>
            <person name="Li R."/>
            <person name="Lin C.F."/>
            <person name="Lin M.F."/>
            <person name="Lindblad-Toh K."/>
            <person name="Llopart A."/>
            <person name="Long M."/>
            <person name="Low L."/>
            <person name="Lozovsky E."/>
            <person name="Lu J."/>
            <person name="Luo M."/>
            <person name="Machado C.A."/>
            <person name="Makalowski W."/>
            <person name="Marzo M."/>
            <person name="Matsuda M."/>
            <person name="Matzkin L."/>
            <person name="McAllister B."/>
            <person name="McBride C.S."/>
            <person name="McKernan B."/>
            <person name="McKernan K."/>
            <person name="Mendez-Lago M."/>
            <person name="Minx P."/>
            <person name="Mollenhauer M.U."/>
            <person name="Montooth K."/>
            <person name="Mount S.M."/>
            <person name="Mu X."/>
            <person name="Myers E."/>
            <person name="Negre B."/>
            <person name="Newfeld S."/>
            <person name="Nielsen R."/>
            <person name="Noor M.A."/>
            <person name="O'Grady P."/>
            <person name="Pachter L."/>
            <person name="Papaceit M."/>
            <person name="Parisi M.J."/>
            <person name="Parisi M."/>
            <person name="Parts L."/>
            <person name="Pedersen J.S."/>
            <person name="Pesole G."/>
            <person name="Phillippy A.M."/>
            <person name="Ponting C.P."/>
            <person name="Pop M."/>
            <person name="Porcelli D."/>
            <person name="Powell J.R."/>
            <person name="Prohaska S."/>
            <person name="Pruitt K."/>
            <person name="Puig M."/>
            <person name="Quesneville H."/>
            <person name="Ram K.R."/>
            <person name="Rand D."/>
            <person name="Rasmussen M.D."/>
            <person name="Reed L.K."/>
            <person name="Reenan R."/>
            <person name="Reily A."/>
            <person name="Remington K.A."/>
            <person name="Rieger T.T."/>
            <person name="Ritchie M.G."/>
            <person name="Robin C."/>
            <person name="Rogers Y.H."/>
            <person name="Rohde C."/>
            <person name="Rozas J."/>
            <person name="Rubenfield M.J."/>
            <person name="Ruiz A."/>
            <person name="Russo S."/>
            <person name="Salzberg S.L."/>
            <person name="Sanchez-Gracia A."/>
            <person name="Saranga D.J."/>
            <person name="Sato H."/>
            <person name="Schaeffer S.W."/>
            <person name="Schatz M.C."/>
            <person name="Schlenke T."/>
            <person name="Schwartz R."/>
            <person name="Segarra C."/>
            <person name="Singh R.S."/>
            <person name="Sirot L."/>
            <person name="Sirota M."/>
            <person name="Sisneros N.B."/>
            <person name="Smith C.D."/>
            <person name="Smith T.F."/>
            <person name="Spieth J."/>
            <person name="Stage D.E."/>
            <person name="Stark A."/>
            <person name="Stephan W."/>
            <person name="Strausberg R.L."/>
            <person name="Strempel S."/>
            <person name="Sturgill D."/>
            <person name="Sutton G."/>
            <person name="Sutton G.G."/>
            <person name="Tao W."/>
            <person name="Teichmann S."/>
            <person name="Tobari Y.N."/>
            <person name="Tomimura Y."/>
            <person name="Tsolas J.M."/>
            <person name="Valente V.L."/>
            <person name="Venter E."/>
            <person name="Venter J.C."/>
            <person name="Vicario S."/>
            <person name="Vieira F.G."/>
            <person name="Vilella A.J."/>
            <person name="Villasante A."/>
            <person name="Walenz B."/>
            <person name="Wang J."/>
            <person name="Wasserman M."/>
            <person name="Watts T."/>
            <person name="Wilson D."/>
            <person name="Wilson R.K."/>
            <person name="Wing R.A."/>
            <person name="Wolfner M.F."/>
            <person name="Wong A."/>
            <person name="Wong G.K."/>
            <person name="Wu C.I."/>
            <person name="Wu G."/>
            <person name="Yamamoto D."/>
            <person name="Yang H.P."/>
            <person name="Yang S.P."/>
            <person name="Yorke J.A."/>
            <person name="Yoshida K."/>
            <person name="Zdobnov E."/>
            <person name="Zhang P."/>
            <person name="Zhang Y."/>
            <person name="Zimin A.V."/>
            <person name="Baldwin J."/>
            <person name="Abdouelleil A."/>
            <person name="Abdulkadir J."/>
            <person name="Abebe A."/>
            <person name="Abera B."/>
            <person name="Abreu J."/>
            <person name="Acer S.C."/>
            <person name="Aftuck L."/>
            <person name="Alexander A."/>
            <person name="An P."/>
            <person name="Anderson E."/>
            <person name="Anderson S."/>
            <person name="Arachi H."/>
            <person name="Azer M."/>
            <person name="Bachantsang P."/>
            <person name="Barry A."/>
            <person name="Bayul T."/>
            <person name="Berlin A."/>
            <person name="Bessette D."/>
            <person name="Bloom T."/>
            <person name="Blye J."/>
            <person name="Boguslavskiy L."/>
            <person name="Bonnet C."/>
            <person name="Boukhgalter B."/>
            <person name="Bourzgui I."/>
            <person name="Brown A."/>
            <person name="Cahill P."/>
            <person name="Channer S."/>
            <person name="Cheshatsang Y."/>
            <person name="Chuda L."/>
            <person name="Citroen M."/>
            <person name="Collymore A."/>
            <person name="Cooke P."/>
            <person name="Costello M."/>
            <person name="D'Aco K."/>
            <person name="Daza R."/>
            <person name="De Haan G."/>
            <person name="DeGray S."/>
            <person name="DeMaso C."/>
            <person name="Dhargay N."/>
            <person name="Dooley K."/>
            <person name="Dooley E."/>
            <person name="Doricent M."/>
            <person name="Dorje P."/>
            <person name="Dorjee K."/>
            <person name="Dupes A."/>
            <person name="Elong R."/>
            <person name="Falk J."/>
            <person name="Farina A."/>
            <person name="Faro S."/>
            <person name="Ferguson D."/>
            <person name="Fisher S."/>
            <person name="Foley C.D."/>
            <person name="Franke A."/>
            <person name="Friedrich D."/>
            <person name="Gadbois L."/>
            <person name="Gearin G."/>
            <person name="Gearin C.R."/>
            <person name="Giannoukos G."/>
            <person name="Goode T."/>
            <person name="Graham J."/>
            <person name="Grandbois E."/>
            <person name="Grewal S."/>
            <person name="Gyaltsen K."/>
            <person name="Hafez N."/>
            <person name="Hagos B."/>
            <person name="Hall J."/>
            <person name="Henson C."/>
            <person name="Hollinger A."/>
            <person name="Honan T."/>
            <person name="Huard M.D."/>
            <person name="Hughes L."/>
            <person name="Hurhula B."/>
            <person name="Husby M.E."/>
            <person name="Kamat A."/>
            <person name="Kanga B."/>
            <person name="Kashin S."/>
            <person name="Khazanovich D."/>
            <person name="Kisner P."/>
            <person name="Lance K."/>
            <person name="Lara M."/>
            <person name="Lee W."/>
            <person name="Lennon N."/>
            <person name="Letendre F."/>
            <person name="LeVine R."/>
            <person name="Lipovsky A."/>
            <person name="Liu X."/>
            <person name="Liu J."/>
            <person name="Liu S."/>
            <person name="Lokyitsang T."/>
            <person name="Lokyitsang Y."/>
            <person name="Lubonja R."/>
            <person name="Lui A."/>
            <person name="MacDonald P."/>
            <person name="Magnisalis V."/>
            <person name="Maru K."/>
            <person name="Matthews C."/>
            <person name="McCusker W."/>
            <person name="McDonough S."/>
            <person name="Mehta T."/>
            <person name="Meldrim J."/>
            <person name="Meneus L."/>
            <person name="Mihai O."/>
            <person name="Mihalev A."/>
            <person name="Mihova T."/>
            <person name="Mittelman R."/>
            <person name="Mlenga V."/>
            <person name="Montmayeur A."/>
            <person name="Mulrain L."/>
            <person name="Navidi A."/>
            <person name="Naylor J."/>
            <person name="Negash T."/>
            <person name="Nguyen T."/>
            <person name="Nguyen N."/>
            <person name="Nicol R."/>
            <person name="Norbu C."/>
            <person name="Norbu N."/>
            <person name="Novod N."/>
            <person name="O'Neill B."/>
            <person name="Osman S."/>
            <person name="Markiewicz E."/>
            <person name="Oyono O.L."/>
            <person name="Patti C."/>
            <person name="Phunkhang P."/>
            <person name="Pierre F."/>
            <person name="Priest M."/>
            <person name="Raghuraman S."/>
            <person name="Rege F."/>
            <person name="Reyes R."/>
            <person name="Rise C."/>
            <person name="Rogov P."/>
            <person name="Ross K."/>
            <person name="Ryan E."/>
            <person name="Settipalli S."/>
            <person name="Shea T."/>
            <person name="Sherpa N."/>
            <person name="Shi L."/>
            <person name="Shih D."/>
            <person name="Sparrow T."/>
            <person name="Spaulding J."/>
            <person name="Stalker J."/>
            <person name="Stange-Thomann N."/>
            <person name="Stavropoulos S."/>
            <person name="Stone C."/>
            <person name="Strader C."/>
            <person name="Tesfaye S."/>
            <person name="Thomson T."/>
            <person name="Thoulutsang Y."/>
            <person name="Thoulutsang D."/>
            <person name="Topham K."/>
            <person name="Topping I."/>
            <person name="Tsamla T."/>
            <person name="Vassiliev H."/>
            <person name="Vo A."/>
            <person name="Wangchuk T."/>
            <person name="Wangdi T."/>
            <person name="Weiand M."/>
            <person name="Wilkinson J."/>
            <person name="Wilson A."/>
            <person name="Yadav S."/>
            <person name="Young G."/>
            <person name="Yu Q."/>
            <person name="Zembek L."/>
            <person name="Zhong D."/>
            <person name="Zimmer A."/>
            <person name="Zwirko Z."/>
            <person name="Jaffe D.B."/>
            <person name="Alvarez P."/>
            <person name="Brockman W."/>
            <person name="Butler J."/>
            <person name="Chin C."/>
            <person name="Gnerre S."/>
            <person name="Grabherr M."/>
            <person name="Kleber M."/>
            <person name="Mauceli E."/>
            <person name="MacCallum I."/>
        </authorList>
    </citation>
    <scope>NUCLEOTIDE SEQUENCE [LARGE SCALE GENOMIC DNA]</scope>
    <source>
        <strain evidence="7">Tucson 15287-2541.00</strain>
    </source>
</reference>
<dbReference type="Gene3D" id="3.30.160.60">
    <property type="entry name" value="Classic Zinc Finger"/>
    <property type="match status" value="3"/>
</dbReference>
<feature type="compositionally biased region" description="Low complexity" evidence="4">
    <location>
        <begin position="329"/>
        <end position="349"/>
    </location>
</feature>
<name>B4IX87_DROGR</name>
<feature type="compositionally biased region" description="Basic and acidic residues" evidence="4">
    <location>
        <begin position="581"/>
        <end position="595"/>
    </location>
</feature>
<dbReference type="Proteomes" id="UP000001070">
    <property type="component" value="Unassembled WGS sequence"/>
</dbReference>
<accession>B4IX87</accession>
<dbReference type="SUPFAM" id="SSF57667">
    <property type="entry name" value="beta-beta-alpha zinc fingers"/>
    <property type="match status" value="3"/>
</dbReference>
<dbReference type="FunFam" id="3.30.160.60:FF:002995">
    <property type="entry name" value="Zinc-finger protein at 72d"/>
    <property type="match status" value="1"/>
</dbReference>
<evidence type="ECO:0000256" key="1">
    <source>
        <dbReference type="ARBA" id="ARBA00022723"/>
    </source>
</evidence>
<evidence type="ECO:0000256" key="3">
    <source>
        <dbReference type="ARBA" id="ARBA00022833"/>
    </source>
</evidence>
<evidence type="ECO:0000259" key="5">
    <source>
        <dbReference type="PROSITE" id="PS51703"/>
    </source>
</evidence>
<keyword evidence="1" id="KW-0479">Metal-binding</keyword>
<dbReference type="PANTHER" id="PTHR45762">
    <property type="entry name" value="ZINC FINGER RNA-BINDING PROTEIN"/>
    <property type="match status" value="1"/>
</dbReference>
<dbReference type="eggNOG" id="KOG3792">
    <property type="taxonomic scope" value="Eukaryota"/>
</dbReference>
<dbReference type="PANTHER" id="PTHR45762:SF3">
    <property type="entry name" value="ZINC-FINGER PROTEIN AT 72D, ISOFORM B"/>
    <property type="match status" value="1"/>
</dbReference>
<feature type="region of interest" description="Disordered" evidence="4">
    <location>
        <begin position="110"/>
        <end position="139"/>
    </location>
</feature>
<proteinExistence type="predicted"/>
<dbReference type="FunFam" id="1.10.1410.40:FF:000001">
    <property type="entry name" value="interleukin enhancer-binding factor 3 isoform X1"/>
    <property type="match status" value="1"/>
</dbReference>
<dbReference type="GO" id="GO:0003725">
    <property type="term" value="F:double-stranded RNA binding"/>
    <property type="evidence" value="ECO:0007669"/>
    <property type="project" value="TreeGrafter"/>
</dbReference>
<dbReference type="PROSITE" id="PS51703">
    <property type="entry name" value="DZF"/>
    <property type="match status" value="1"/>
</dbReference>
<dbReference type="InterPro" id="IPR043519">
    <property type="entry name" value="NT_sf"/>
</dbReference>
<dbReference type="AlphaFoldDB" id="B4IX87"/>
<gene>
    <name evidence="6" type="primary">Dgri\GH14705</name>
    <name evidence="6" type="ORF">Dgri_GH14705</name>
</gene>
<keyword evidence="3" id="KW-0862">Zinc</keyword>
<dbReference type="OrthoDB" id="8898434at2759"/>
<feature type="region of interest" description="Disordered" evidence="4">
    <location>
        <begin position="557"/>
        <end position="595"/>
    </location>
</feature>
<dbReference type="InParanoid" id="B4IX87"/>
<dbReference type="GO" id="GO:0003727">
    <property type="term" value="F:single-stranded RNA binding"/>
    <property type="evidence" value="ECO:0007669"/>
    <property type="project" value="TreeGrafter"/>
</dbReference>
<dbReference type="PROSITE" id="PS00028">
    <property type="entry name" value="ZINC_FINGER_C2H2_1"/>
    <property type="match status" value="1"/>
</dbReference>
<evidence type="ECO:0000313" key="6">
    <source>
        <dbReference type="EMBL" id="EDV97419.1"/>
    </source>
</evidence>
<dbReference type="HOGENOM" id="CLU_012026_1_0_1"/>
<dbReference type="InterPro" id="IPR049402">
    <property type="entry name" value="DZF_dom_C"/>
</dbReference>
<feature type="region of interest" description="Disordered" evidence="4">
    <location>
        <begin position="876"/>
        <end position="923"/>
    </location>
</feature>
<feature type="domain" description="DZF" evidence="5">
    <location>
        <begin position="511"/>
        <end position="909"/>
    </location>
</feature>
<dbReference type="STRING" id="7222.B4IX87"/>
<dbReference type="GO" id="GO:0008270">
    <property type="term" value="F:zinc ion binding"/>
    <property type="evidence" value="ECO:0007669"/>
    <property type="project" value="UniProtKB-KW"/>
</dbReference>
<dbReference type="OMA" id="PMRPWRI"/>
<dbReference type="FunFam" id="3.30.160.60:FF:000210">
    <property type="entry name" value="Zinc finger RNA-binding protein 2"/>
    <property type="match status" value="1"/>
</dbReference>
<feature type="compositionally biased region" description="Low complexity" evidence="4">
    <location>
        <begin position="886"/>
        <end position="895"/>
    </location>
</feature>
<dbReference type="Gene3D" id="1.10.1410.40">
    <property type="match status" value="1"/>
</dbReference>
<dbReference type="GO" id="GO:0071011">
    <property type="term" value="C:precatalytic spliceosome"/>
    <property type="evidence" value="ECO:0007669"/>
    <property type="project" value="TreeGrafter"/>
</dbReference>
<dbReference type="InterPro" id="IPR013087">
    <property type="entry name" value="Znf_C2H2_type"/>
</dbReference>
<dbReference type="InterPro" id="IPR006561">
    <property type="entry name" value="DZF_dom"/>
</dbReference>
<evidence type="ECO:0000256" key="4">
    <source>
        <dbReference type="SAM" id="MobiDB-lite"/>
    </source>
</evidence>
<dbReference type="Pfam" id="PF07528">
    <property type="entry name" value="DZF_N"/>
    <property type="match status" value="1"/>
</dbReference>
<dbReference type="Pfam" id="PF12171">
    <property type="entry name" value="zf-C2H2_jaz"/>
    <property type="match status" value="1"/>
</dbReference>
<protein>
    <submittedName>
        <fullName evidence="6">GH14705</fullName>
    </submittedName>
</protein>
<dbReference type="KEGG" id="dgr:6556648"/>
<dbReference type="FunCoup" id="B4IX87">
    <property type="interactions" value="1765"/>
</dbReference>
<evidence type="ECO:0000313" key="7">
    <source>
        <dbReference type="Proteomes" id="UP000001070"/>
    </source>
</evidence>
<dbReference type="Gene3D" id="3.30.460.10">
    <property type="entry name" value="Beta Polymerase, domain 2"/>
    <property type="match status" value="1"/>
</dbReference>
<dbReference type="SMART" id="SM00572">
    <property type="entry name" value="DZF"/>
    <property type="match status" value="1"/>
</dbReference>
<keyword evidence="2" id="KW-0863">Zinc-finger</keyword>
<dbReference type="EMBL" id="CH916366">
    <property type="protein sequence ID" value="EDV97419.1"/>
    <property type="molecule type" value="Genomic_DNA"/>
</dbReference>
<sequence length="923" mass="99400">MANNNYAGFNYGGTQYNTGQVTYPAVTNATYANAAAYQNAAAAAGQGAGGGGGGGYAAAGAGAAPYGGGGYGDYRGAAMQSYDATKTFYQQAPASYTTAAATAVTKTHYSAPPVKNPNSAQKGIGKMDKSNGAPKPPPNVPAGNNYSGYDTALYNAASMYVAQQHPGQQKANGGNSNNSWYQRKMGSTIPGAVALRGMRPKAPPRPQQLHYCEVCKISCAGPQTYREHLEGQKHKKREASLKMQATAANSSQNRGNNYHCELCDVTCTGTDAYAAHVRGAKHQKVVKLHQKLGKPIPSEEPKKMSKINFVPAAPSASSGTNSKSEQTDSNSANAGAAGTAAGAGAGTEAESMDDNLDDTLGENTDNIKPVGGEYIEEIKDDEGKILSFNCKLCDCKFNDPNAKEMHMKGRRHRLQYKRKVQPDLVVDFKPTPRQRRLAEARAQRALMSSHRGDDHDAGNYWEEQRSRQFNEEYDYNNWMSRSFGGVQRFGRMGNGPPPHFGMMPGGGNVRRPESTDDRHAIARHAEIYPKEEELQTIQRIVSHTERALKLVSDTLAELPTPPAPAPAPTAAAAAGDNGPAAKKEKSDKVSEKDGRDNQIFSFHKDGDNGGNVVRVLKGVMRVGYLAKGLLLHGDTAVELVVLCAEKPTTSLLQRVANVMPDKLKEVAGEANVNYRIEVNAEEAAVIVLDEVVAVKITLTSPLLRESSEGGANDAADASTSDADFLPREPCLRALADLRHAKWFQARATGLQSCVMVIRILRDLCQRVSSWQSLPQWSLELLVEKIISSAGFPISPGDCLRRIMEALSSGFLINGPGLLDPCEKDPTDALQLLTKQEREDLTVSAQLFLRFIAFRQVFKVLGMDQLPAMKYPMRPWRINRKRRRSSGKAGAPGADADAADIEETGSDEKVAKKDVVTPAAPATA</sequence>
<feature type="compositionally biased region" description="Acidic residues" evidence="4">
    <location>
        <begin position="350"/>
        <end position="360"/>
    </location>
</feature>
<dbReference type="InterPro" id="IPR036236">
    <property type="entry name" value="Znf_C2H2_sf"/>
</dbReference>
<dbReference type="SMR" id="B4IX87"/>
<feature type="compositionally biased region" description="Basic and acidic residues" evidence="4">
    <location>
        <begin position="905"/>
        <end position="914"/>
    </location>
</feature>
<dbReference type="SMART" id="SM00451">
    <property type="entry name" value="ZnF_U1"/>
    <property type="match status" value="3"/>
</dbReference>
<dbReference type="InterPro" id="IPR022755">
    <property type="entry name" value="Znf_C2H2_jaz"/>
</dbReference>
<dbReference type="Pfam" id="PF12874">
    <property type="entry name" value="zf-met"/>
    <property type="match status" value="2"/>
</dbReference>